<keyword evidence="8" id="KW-1185">Reference proteome</keyword>
<accession>A0A6N6RJR6</accession>
<dbReference type="CDD" id="cd07575">
    <property type="entry name" value="Xc-1258_like"/>
    <property type="match status" value="1"/>
</dbReference>
<dbReference type="EMBL" id="WBVO01000002">
    <property type="protein sequence ID" value="KAB2813977.1"/>
    <property type="molecule type" value="Genomic_DNA"/>
</dbReference>
<dbReference type="GO" id="GO:0050152">
    <property type="term" value="F:omega-amidase activity"/>
    <property type="evidence" value="ECO:0007669"/>
    <property type="project" value="UniProtKB-EC"/>
</dbReference>
<dbReference type="FunFam" id="3.60.110.10:FF:000004">
    <property type="entry name" value="Carbon-nitrogen hydrolase"/>
    <property type="match status" value="1"/>
</dbReference>
<dbReference type="Proteomes" id="UP000468650">
    <property type="component" value="Unassembled WGS sequence"/>
</dbReference>
<dbReference type="Pfam" id="PF00795">
    <property type="entry name" value="CN_hydrolase"/>
    <property type="match status" value="1"/>
</dbReference>
<evidence type="ECO:0000256" key="5">
    <source>
        <dbReference type="ARBA" id="ARBA00072139"/>
    </source>
</evidence>
<dbReference type="OrthoDB" id="9811121at2"/>
<dbReference type="InterPro" id="IPR052737">
    <property type="entry name" value="Omega-amidase_YafV"/>
</dbReference>
<dbReference type="RefSeq" id="WP_151666645.1">
    <property type="nucleotide sequence ID" value="NZ_WBVO01000002.1"/>
</dbReference>
<reference evidence="7 8" key="1">
    <citation type="submission" date="2019-09" db="EMBL/GenBank/DDBJ databases">
        <title>Genomes of family Cryomorphaceae.</title>
        <authorList>
            <person name="Bowman J.P."/>
        </authorList>
    </citation>
    <scope>NUCLEOTIDE SEQUENCE [LARGE SCALE GENOMIC DNA]</scope>
    <source>
        <strain evidence="7 8">LMG 25704</strain>
    </source>
</reference>
<organism evidence="7 8">
    <name type="scientific">Phaeocystidibacter luteus</name>
    <dbReference type="NCBI Taxonomy" id="911197"/>
    <lineage>
        <taxon>Bacteria</taxon>
        <taxon>Pseudomonadati</taxon>
        <taxon>Bacteroidota</taxon>
        <taxon>Flavobacteriia</taxon>
        <taxon>Flavobacteriales</taxon>
        <taxon>Phaeocystidibacteraceae</taxon>
        <taxon>Phaeocystidibacter</taxon>
    </lineage>
</organism>
<comment type="caution">
    <text evidence="7">The sequence shown here is derived from an EMBL/GenBank/DDBJ whole genome shotgun (WGS) entry which is preliminary data.</text>
</comment>
<feature type="domain" description="CN hydrolase" evidence="6">
    <location>
        <begin position="4"/>
        <end position="235"/>
    </location>
</feature>
<dbReference type="Gene3D" id="3.60.110.10">
    <property type="entry name" value="Carbon-nitrogen hydrolase"/>
    <property type="match status" value="1"/>
</dbReference>
<dbReference type="PANTHER" id="PTHR47799">
    <property type="entry name" value="OMEGA-AMIDASE YAFV"/>
    <property type="match status" value="1"/>
</dbReference>
<name>A0A6N6RJR6_9FLAO</name>
<dbReference type="InterPro" id="IPR003010">
    <property type="entry name" value="C-N_Hydrolase"/>
</dbReference>
<evidence type="ECO:0000256" key="3">
    <source>
        <dbReference type="ARBA" id="ARBA00039118"/>
    </source>
</evidence>
<sequence>MNDLKVSLVQTALHWEDAKANRAHFDSLLASVEDVDIIFLPEMFSTGFSMKPEELAEPMGGPTVSWMMAQAAAKSAVIAGSVIILEEGNYFNRLIWAEPNGIVKSYDKRHRFTYAGEDEHYTAGADRPTWELKGWKVRPQVCYDLRFPVWSRNDNDYDLIFYVANWPERRNYPWKTLLRARAIENMACVVGLNRVGEDGNGVAHSGDSVILNALGEPIAEATPHQEEVITAVLSKEELQSTRERFRFLNDRDQFDIKV</sequence>
<keyword evidence="2 7" id="KW-0378">Hydrolase</keyword>
<dbReference type="PROSITE" id="PS50263">
    <property type="entry name" value="CN_HYDROLASE"/>
    <property type="match status" value="1"/>
</dbReference>
<evidence type="ECO:0000256" key="2">
    <source>
        <dbReference type="ARBA" id="ARBA00022801"/>
    </source>
</evidence>
<proteinExistence type="inferred from homology"/>
<dbReference type="InterPro" id="IPR036526">
    <property type="entry name" value="C-N_Hydrolase_sf"/>
</dbReference>
<evidence type="ECO:0000256" key="4">
    <source>
        <dbReference type="ARBA" id="ARBA00052904"/>
    </source>
</evidence>
<evidence type="ECO:0000313" key="7">
    <source>
        <dbReference type="EMBL" id="KAB2813977.1"/>
    </source>
</evidence>
<dbReference type="SUPFAM" id="SSF56317">
    <property type="entry name" value="Carbon-nitrogen hydrolase"/>
    <property type="match status" value="1"/>
</dbReference>
<dbReference type="GO" id="GO:0106008">
    <property type="term" value="F:2-oxoglutaramate amidase activity"/>
    <property type="evidence" value="ECO:0007669"/>
    <property type="project" value="TreeGrafter"/>
</dbReference>
<dbReference type="AlphaFoldDB" id="A0A6N6RJR6"/>
<comment type="similarity">
    <text evidence="1">Belongs to the carbon-nitrogen hydrolase superfamily. NIT1/NIT2 family.</text>
</comment>
<protein>
    <recommendedName>
        <fullName evidence="5">Omega-amidase YafV</fullName>
        <ecNumber evidence="3">3.5.1.3</ecNumber>
    </recommendedName>
</protein>
<dbReference type="EC" id="3.5.1.3" evidence="3"/>
<gene>
    <name evidence="7" type="ORF">F8C67_04650</name>
</gene>
<evidence type="ECO:0000256" key="1">
    <source>
        <dbReference type="ARBA" id="ARBA00010613"/>
    </source>
</evidence>
<comment type="catalytic activity">
    <reaction evidence="4">
        <text>a monoamide of a dicarboxylate + H2O = a dicarboxylate + NH4(+)</text>
        <dbReference type="Rhea" id="RHEA:11716"/>
        <dbReference type="ChEBI" id="CHEBI:15377"/>
        <dbReference type="ChEBI" id="CHEBI:28938"/>
        <dbReference type="ChEBI" id="CHEBI:28965"/>
        <dbReference type="ChEBI" id="CHEBI:77450"/>
        <dbReference type="EC" id="3.5.1.3"/>
    </reaction>
</comment>
<dbReference type="NCBIfam" id="NF007757">
    <property type="entry name" value="PRK10438.1"/>
    <property type="match status" value="1"/>
</dbReference>
<dbReference type="PANTHER" id="PTHR47799:SF1">
    <property type="entry name" value="OMEGA-AMIDASE YAFV"/>
    <property type="match status" value="1"/>
</dbReference>
<evidence type="ECO:0000313" key="8">
    <source>
        <dbReference type="Proteomes" id="UP000468650"/>
    </source>
</evidence>
<evidence type="ECO:0000259" key="6">
    <source>
        <dbReference type="PROSITE" id="PS50263"/>
    </source>
</evidence>